<evidence type="ECO:0000313" key="3">
    <source>
        <dbReference type="Proteomes" id="UP000438448"/>
    </source>
</evidence>
<dbReference type="PANTHER" id="PTHR33744">
    <property type="entry name" value="CARBOHYDRATE DIACID REGULATOR"/>
    <property type="match status" value="1"/>
</dbReference>
<dbReference type="EMBL" id="WEGK01000011">
    <property type="protein sequence ID" value="MQY21835.1"/>
    <property type="molecule type" value="Genomic_DNA"/>
</dbReference>
<dbReference type="AlphaFoldDB" id="A0A7K0D7S7"/>
<comment type="caution">
    <text evidence="2">The sequence shown here is derived from an EMBL/GenBank/DDBJ whole genome shotgun (WGS) entry which is preliminary data.</text>
</comment>
<accession>A0A7K0D7S7</accession>
<dbReference type="Pfam" id="PF13556">
    <property type="entry name" value="HTH_30"/>
    <property type="match status" value="1"/>
</dbReference>
<feature type="domain" description="PucR C-terminal helix-turn-helix" evidence="1">
    <location>
        <begin position="218"/>
        <end position="275"/>
    </location>
</feature>
<evidence type="ECO:0000259" key="1">
    <source>
        <dbReference type="Pfam" id="PF13556"/>
    </source>
</evidence>
<dbReference type="RefSeq" id="WP_194289991.1">
    <property type="nucleotide sequence ID" value="NZ_WEGK01000011.1"/>
</dbReference>
<dbReference type="Proteomes" id="UP000438448">
    <property type="component" value="Unassembled WGS sequence"/>
</dbReference>
<sequence>MRQKLSRDDPDQDGVPQSMVAVMTHLQRLRAAAGDRVGAVATMSAALMSGESVGAVARAAGIPVAESYTVVALGIAGESLRRIPVQAESESGAARLARVQDAVYAVCGEQALPLLGVHGGTVLVPVGEHGDLPPELAPQLSRAAHAPVVAVAVPAEAPGIPRATVVAHELLEIIHRLHYPPRLYRFRELSLEYQLTRPGPATEYLQTVIERIAAHPDLLETLRLHIDNGFQRQTTARLLKIHCNTVDYRLRRIRELTGLDPNWPSGLWYLQSALIVYGYHCAELAAPRIRNRSATQERM</sequence>
<protein>
    <recommendedName>
        <fullName evidence="1">PucR C-terminal helix-turn-helix domain-containing protein</fullName>
    </recommendedName>
</protein>
<evidence type="ECO:0000313" key="2">
    <source>
        <dbReference type="EMBL" id="MQY21835.1"/>
    </source>
</evidence>
<gene>
    <name evidence="2" type="ORF">NRB20_49480</name>
</gene>
<dbReference type="InterPro" id="IPR042070">
    <property type="entry name" value="PucR_C-HTH_sf"/>
</dbReference>
<organism evidence="2 3">
    <name type="scientific">Nocardia macrotermitis</name>
    <dbReference type="NCBI Taxonomy" id="2585198"/>
    <lineage>
        <taxon>Bacteria</taxon>
        <taxon>Bacillati</taxon>
        <taxon>Actinomycetota</taxon>
        <taxon>Actinomycetes</taxon>
        <taxon>Mycobacteriales</taxon>
        <taxon>Nocardiaceae</taxon>
        <taxon>Nocardia</taxon>
    </lineage>
</organism>
<keyword evidence="3" id="KW-1185">Reference proteome</keyword>
<dbReference type="InterPro" id="IPR051448">
    <property type="entry name" value="CdaR-like_regulators"/>
</dbReference>
<dbReference type="PANTHER" id="PTHR33744:SF1">
    <property type="entry name" value="DNA-BINDING TRANSCRIPTIONAL ACTIVATOR ADER"/>
    <property type="match status" value="1"/>
</dbReference>
<reference evidence="2 3" key="1">
    <citation type="submission" date="2019-10" db="EMBL/GenBank/DDBJ databases">
        <title>Nocardia macrotermitis sp. nov. and Nocardia aurantia sp. nov., isolated from the gut of fungus growing-termite Macrotermes natalensis.</title>
        <authorList>
            <person name="Benndorf R."/>
            <person name="Schwitalla J."/>
            <person name="Martin K."/>
            <person name="De Beer W."/>
            <person name="Kaster A.-K."/>
            <person name="Vollmers J."/>
            <person name="Poulsen M."/>
            <person name="Beemelmanns C."/>
        </authorList>
    </citation>
    <scope>NUCLEOTIDE SEQUENCE [LARGE SCALE GENOMIC DNA]</scope>
    <source>
        <strain evidence="2 3">RB20</strain>
    </source>
</reference>
<proteinExistence type="predicted"/>
<name>A0A7K0D7S7_9NOCA</name>
<dbReference type="InterPro" id="IPR025736">
    <property type="entry name" value="PucR_C-HTH_dom"/>
</dbReference>
<dbReference type="Gene3D" id="1.10.10.2840">
    <property type="entry name" value="PucR C-terminal helix-turn-helix domain"/>
    <property type="match status" value="1"/>
</dbReference>